<dbReference type="Pfam" id="PF13704">
    <property type="entry name" value="Glyco_tranf_2_4"/>
    <property type="match status" value="1"/>
</dbReference>
<evidence type="ECO:0000256" key="1">
    <source>
        <dbReference type="ARBA" id="ARBA00004167"/>
    </source>
</evidence>
<dbReference type="PANTHER" id="PTHR21461">
    <property type="entry name" value="GLYCOSYLTRANSFERASE FAMILY 92 PROTEIN"/>
    <property type="match status" value="1"/>
</dbReference>
<dbReference type="EMBL" id="CP018191">
    <property type="protein sequence ID" value="APH53285.1"/>
    <property type="molecule type" value="Genomic_DNA"/>
</dbReference>
<reference evidence="5" key="1">
    <citation type="submission" date="2016-11" db="EMBL/GenBank/DDBJ databases">
        <title>Comparative genomic and phenotypic analysis of Granulibacter bethesdensis clinical isolates from patients with chronic granulomatous disease.</title>
        <authorList>
            <person name="Zarember K.A."/>
            <person name="Porcella S.F."/>
            <person name="Chu J."/>
            <person name="Ding L."/>
            <person name="Dahlstrom E."/>
            <person name="Barbian K."/>
            <person name="Martens C."/>
            <person name="Sykora L."/>
            <person name="Kramer S."/>
            <person name="Pettinato A.M."/>
            <person name="Hong H."/>
            <person name="Wald G."/>
            <person name="Berg L.J."/>
            <person name="Rogge L.S."/>
            <person name="Greenberg D.E."/>
            <person name="Falcone E.L."/>
            <person name="Neves J.F."/>
            <person name="Simoes M.J."/>
            <person name="Casal M."/>
            <person name="Rodriguez-Lopez F.C."/>
            <person name="Zelazny A."/>
            <person name="Gallin J.I."/>
            <person name="Holland S.M."/>
        </authorList>
    </citation>
    <scope>NUCLEOTIDE SEQUENCE [LARGE SCALE GENOMIC DNA]</scope>
    <source>
        <strain evidence="5">NIH9.1</strain>
    </source>
</reference>
<comment type="subcellular location">
    <subcellularLocation>
        <location evidence="1">Membrane</location>
        <topology evidence="1">Single-pass membrane protein</topology>
    </subcellularLocation>
</comment>
<dbReference type="SUPFAM" id="SSF53448">
    <property type="entry name" value="Nucleotide-diphospho-sugar transferases"/>
    <property type="match status" value="1"/>
</dbReference>
<evidence type="ECO:0000256" key="3">
    <source>
        <dbReference type="ARBA" id="ARBA00022989"/>
    </source>
</evidence>
<keyword evidence="3" id="KW-1133">Transmembrane helix</keyword>
<dbReference type="GO" id="GO:0016020">
    <property type="term" value="C:membrane"/>
    <property type="evidence" value="ECO:0007669"/>
    <property type="project" value="UniProtKB-SubCell"/>
</dbReference>
<evidence type="ECO:0000256" key="2">
    <source>
        <dbReference type="ARBA" id="ARBA00022692"/>
    </source>
</evidence>
<accession>A0AAC9P7K7</accession>
<gene>
    <name evidence="4" type="ORF">GbCGDNIH9_0062</name>
</gene>
<protein>
    <submittedName>
        <fullName evidence="4">Cytosolic protein</fullName>
    </submittedName>
</protein>
<dbReference type="AlphaFoldDB" id="A0AAC9P7K7"/>
<evidence type="ECO:0000313" key="4">
    <source>
        <dbReference type="EMBL" id="APH53285.1"/>
    </source>
</evidence>
<dbReference type="PANTHER" id="PTHR21461:SF69">
    <property type="entry name" value="GLYCOSYLTRANSFERASE FAMILY 92 PROTEIN"/>
    <property type="match status" value="1"/>
</dbReference>
<proteinExistence type="predicted"/>
<dbReference type="GO" id="GO:0016757">
    <property type="term" value="F:glycosyltransferase activity"/>
    <property type="evidence" value="ECO:0007669"/>
    <property type="project" value="TreeGrafter"/>
</dbReference>
<keyword evidence="2" id="KW-0812">Transmembrane</keyword>
<evidence type="ECO:0000313" key="5">
    <source>
        <dbReference type="Proteomes" id="UP000182373"/>
    </source>
</evidence>
<name>A0AAC9P7K7_9PROT</name>
<keyword evidence="3" id="KW-0472">Membrane</keyword>
<dbReference type="Gene3D" id="3.90.550.10">
    <property type="entry name" value="Spore Coat Polysaccharide Biosynthesis Protein SpsA, Chain A"/>
    <property type="match status" value="1"/>
</dbReference>
<organism evidence="4 5">
    <name type="scientific">Granulibacter bethesdensis</name>
    <dbReference type="NCBI Taxonomy" id="364410"/>
    <lineage>
        <taxon>Bacteria</taxon>
        <taxon>Pseudomonadati</taxon>
        <taxon>Pseudomonadota</taxon>
        <taxon>Alphaproteobacteria</taxon>
        <taxon>Acetobacterales</taxon>
        <taxon>Acetobacteraceae</taxon>
        <taxon>Granulibacter</taxon>
    </lineage>
</organism>
<dbReference type="InterPro" id="IPR029044">
    <property type="entry name" value="Nucleotide-diphossugar_trans"/>
</dbReference>
<sequence>MVMSRIALCMNVRDEARDIAEWIAFHGAVGFHSQIIFDNCSTDSTPDIIRAASKVLDVRYHHWDRIDSRYQVDAYFTACHVYRHEFDWIAFVDSDEYLIPELPVHMAEYLDGFKDREVGGIGVNWATYGSNGLVDFPSGLIAESFTRRSSADFFPNRHIKSIVRPLSVISCDNPHWFNLDAPYVDAVGNPLEWYVSDQGEVVKGLTKAIPDYKGARINHYFTRSLAHWKRKVNRGYPADIAIRKMEEFEYYNRNEIEDPIAVRYMHNALKILDRIGNP</sequence>
<dbReference type="GO" id="GO:0005737">
    <property type="term" value="C:cytoplasm"/>
    <property type="evidence" value="ECO:0007669"/>
    <property type="project" value="TreeGrafter"/>
</dbReference>
<dbReference type="Proteomes" id="UP000182373">
    <property type="component" value="Chromosome"/>
</dbReference>